<sequence>MFYIADNYIYILSNCVEKKKKLIATISFNAKAQKFKLSFWAFYKYVIILSNSNSSPEYLHQ</sequence>
<evidence type="ECO:0000313" key="1">
    <source>
        <dbReference type="EMBL" id="MDR6969070.1"/>
    </source>
</evidence>
<proteinExistence type="predicted"/>
<comment type="caution">
    <text evidence="1">The sequence shown here is derived from an EMBL/GenBank/DDBJ whole genome shotgun (WGS) entry which is preliminary data.</text>
</comment>
<protein>
    <submittedName>
        <fullName evidence="1">Uncharacterized protein</fullName>
    </submittedName>
</protein>
<accession>A0ABU1TT84</accession>
<keyword evidence="2" id="KW-1185">Reference proteome</keyword>
<gene>
    <name evidence="1" type="ORF">J2X31_003096</name>
</gene>
<dbReference type="Proteomes" id="UP001255185">
    <property type="component" value="Unassembled WGS sequence"/>
</dbReference>
<organism evidence="1 2">
    <name type="scientific">Flavobacterium arsenatis</name>
    <dbReference type="NCBI Taxonomy" id="1484332"/>
    <lineage>
        <taxon>Bacteria</taxon>
        <taxon>Pseudomonadati</taxon>
        <taxon>Bacteroidota</taxon>
        <taxon>Flavobacteriia</taxon>
        <taxon>Flavobacteriales</taxon>
        <taxon>Flavobacteriaceae</taxon>
        <taxon>Flavobacterium</taxon>
    </lineage>
</organism>
<dbReference type="EMBL" id="JAVDVI010000015">
    <property type="protein sequence ID" value="MDR6969070.1"/>
    <property type="molecule type" value="Genomic_DNA"/>
</dbReference>
<evidence type="ECO:0000313" key="2">
    <source>
        <dbReference type="Proteomes" id="UP001255185"/>
    </source>
</evidence>
<reference evidence="1 2" key="1">
    <citation type="submission" date="2023-07" db="EMBL/GenBank/DDBJ databases">
        <title>Sorghum-associated microbial communities from plants grown in Nebraska, USA.</title>
        <authorList>
            <person name="Schachtman D."/>
        </authorList>
    </citation>
    <scope>NUCLEOTIDE SEQUENCE [LARGE SCALE GENOMIC DNA]</scope>
    <source>
        <strain evidence="1 2">3773</strain>
    </source>
</reference>
<name>A0ABU1TT84_9FLAO</name>